<feature type="compositionally biased region" description="Basic and acidic residues" evidence="1">
    <location>
        <begin position="104"/>
        <end position="132"/>
    </location>
</feature>
<proteinExistence type="predicted"/>
<evidence type="ECO:0000256" key="1">
    <source>
        <dbReference type="SAM" id="MobiDB-lite"/>
    </source>
</evidence>
<dbReference type="AlphaFoldDB" id="A0A0F9D5I6"/>
<feature type="region of interest" description="Disordered" evidence="1">
    <location>
        <begin position="1"/>
        <end position="31"/>
    </location>
</feature>
<feature type="compositionally biased region" description="Basic and acidic residues" evidence="1">
    <location>
        <begin position="12"/>
        <end position="31"/>
    </location>
</feature>
<feature type="region of interest" description="Disordered" evidence="1">
    <location>
        <begin position="99"/>
        <end position="132"/>
    </location>
</feature>
<organism evidence="2">
    <name type="scientific">marine sediment metagenome</name>
    <dbReference type="NCBI Taxonomy" id="412755"/>
    <lineage>
        <taxon>unclassified sequences</taxon>
        <taxon>metagenomes</taxon>
        <taxon>ecological metagenomes</taxon>
    </lineage>
</organism>
<name>A0A0F9D5I6_9ZZZZ</name>
<feature type="non-terminal residue" evidence="2">
    <location>
        <position position="163"/>
    </location>
</feature>
<sequence length="163" mass="18053">MDETENTQDGKTSGDEKGTSEKTHTDKEVAEIKRNAESDALANAGRATAAAEKATKIANDAITKLKKAEERAYETDRERYKDDVTQLTAIEARRREGTITAELDSTRQELSEERGKREAAEEKVNESTKERNAREIATRLNVEPNLLGELSRLTDGSVEAIEA</sequence>
<reference evidence="2" key="1">
    <citation type="journal article" date="2015" name="Nature">
        <title>Complex archaea that bridge the gap between prokaryotes and eukaryotes.</title>
        <authorList>
            <person name="Spang A."/>
            <person name="Saw J.H."/>
            <person name="Jorgensen S.L."/>
            <person name="Zaremba-Niedzwiedzka K."/>
            <person name="Martijn J."/>
            <person name="Lind A.E."/>
            <person name="van Eijk R."/>
            <person name="Schleper C."/>
            <person name="Guy L."/>
            <person name="Ettema T.J."/>
        </authorList>
    </citation>
    <scope>NUCLEOTIDE SEQUENCE</scope>
</reference>
<gene>
    <name evidence="2" type="ORF">LCGC14_2529590</name>
</gene>
<dbReference type="EMBL" id="LAZR01041014">
    <property type="protein sequence ID" value="KKL13056.1"/>
    <property type="molecule type" value="Genomic_DNA"/>
</dbReference>
<comment type="caution">
    <text evidence="2">The sequence shown here is derived from an EMBL/GenBank/DDBJ whole genome shotgun (WGS) entry which is preliminary data.</text>
</comment>
<evidence type="ECO:0000313" key="2">
    <source>
        <dbReference type="EMBL" id="KKL13056.1"/>
    </source>
</evidence>
<protein>
    <submittedName>
        <fullName evidence="2">Uncharacterized protein</fullName>
    </submittedName>
</protein>
<accession>A0A0F9D5I6</accession>